<accession>A0A1L9VBN2</accession>
<dbReference type="Proteomes" id="UP000184300">
    <property type="component" value="Unassembled WGS sequence"/>
</dbReference>
<protein>
    <submittedName>
        <fullName evidence="1">Uncharacterized protein</fullName>
    </submittedName>
</protein>
<gene>
    <name evidence="1" type="ORF">ASPGLDRAFT_50393</name>
</gene>
<keyword evidence="2" id="KW-1185">Reference proteome</keyword>
<dbReference type="GeneID" id="34463560"/>
<organism evidence="1 2">
    <name type="scientific">Aspergillus glaucus CBS 516.65</name>
    <dbReference type="NCBI Taxonomy" id="1160497"/>
    <lineage>
        <taxon>Eukaryota</taxon>
        <taxon>Fungi</taxon>
        <taxon>Dikarya</taxon>
        <taxon>Ascomycota</taxon>
        <taxon>Pezizomycotina</taxon>
        <taxon>Eurotiomycetes</taxon>
        <taxon>Eurotiomycetidae</taxon>
        <taxon>Eurotiales</taxon>
        <taxon>Aspergillaceae</taxon>
        <taxon>Aspergillus</taxon>
        <taxon>Aspergillus subgen. Aspergillus</taxon>
    </lineage>
</organism>
<dbReference type="AlphaFoldDB" id="A0A1L9VBN2"/>
<evidence type="ECO:0000313" key="1">
    <source>
        <dbReference type="EMBL" id="OJJ81336.1"/>
    </source>
</evidence>
<dbReference type="RefSeq" id="XP_022398034.1">
    <property type="nucleotide sequence ID" value="XM_022547299.1"/>
</dbReference>
<dbReference type="VEuPathDB" id="FungiDB:ASPGLDRAFT_50393"/>
<feature type="non-terminal residue" evidence="1">
    <location>
        <position position="112"/>
    </location>
</feature>
<reference evidence="2" key="1">
    <citation type="journal article" date="2017" name="Genome Biol.">
        <title>Comparative genomics reveals high biological diversity and specific adaptations in the industrially and medically important fungal genus Aspergillus.</title>
        <authorList>
            <person name="de Vries R.P."/>
            <person name="Riley R."/>
            <person name="Wiebenga A."/>
            <person name="Aguilar-Osorio G."/>
            <person name="Amillis S."/>
            <person name="Uchima C.A."/>
            <person name="Anderluh G."/>
            <person name="Asadollahi M."/>
            <person name="Askin M."/>
            <person name="Barry K."/>
            <person name="Battaglia E."/>
            <person name="Bayram O."/>
            <person name="Benocci T."/>
            <person name="Braus-Stromeyer S.A."/>
            <person name="Caldana C."/>
            <person name="Canovas D."/>
            <person name="Cerqueira G.C."/>
            <person name="Chen F."/>
            <person name="Chen W."/>
            <person name="Choi C."/>
            <person name="Clum A."/>
            <person name="Dos Santos R.A."/>
            <person name="Damasio A.R."/>
            <person name="Diallinas G."/>
            <person name="Emri T."/>
            <person name="Fekete E."/>
            <person name="Flipphi M."/>
            <person name="Freyberg S."/>
            <person name="Gallo A."/>
            <person name="Gournas C."/>
            <person name="Habgood R."/>
            <person name="Hainaut M."/>
            <person name="Harispe M.L."/>
            <person name="Henrissat B."/>
            <person name="Hilden K.S."/>
            <person name="Hope R."/>
            <person name="Hossain A."/>
            <person name="Karabika E."/>
            <person name="Karaffa L."/>
            <person name="Karanyi Z."/>
            <person name="Krasevec N."/>
            <person name="Kuo A."/>
            <person name="Kusch H."/>
            <person name="LaButti K."/>
            <person name="Lagendijk E.L."/>
            <person name="Lapidus A."/>
            <person name="Levasseur A."/>
            <person name="Lindquist E."/>
            <person name="Lipzen A."/>
            <person name="Logrieco A.F."/>
            <person name="MacCabe A."/>
            <person name="Maekelae M.R."/>
            <person name="Malavazi I."/>
            <person name="Melin P."/>
            <person name="Meyer V."/>
            <person name="Mielnichuk N."/>
            <person name="Miskei M."/>
            <person name="Molnar A.P."/>
            <person name="Mule G."/>
            <person name="Ngan C.Y."/>
            <person name="Orejas M."/>
            <person name="Orosz E."/>
            <person name="Ouedraogo J.P."/>
            <person name="Overkamp K.M."/>
            <person name="Park H.-S."/>
            <person name="Perrone G."/>
            <person name="Piumi F."/>
            <person name="Punt P.J."/>
            <person name="Ram A.F."/>
            <person name="Ramon A."/>
            <person name="Rauscher S."/>
            <person name="Record E."/>
            <person name="Riano-Pachon D.M."/>
            <person name="Robert V."/>
            <person name="Roehrig J."/>
            <person name="Ruller R."/>
            <person name="Salamov A."/>
            <person name="Salih N.S."/>
            <person name="Samson R.A."/>
            <person name="Sandor E."/>
            <person name="Sanguinetti M."/>
            <person name="Schuetze T."/>
            <person name="Sepcic K."/>
            <person name="Shelest E."/>
            <person name="Sherlock G."/>
            <person name="Sophianopoulou V."/>
            <person name="Squina F.M."/>
            <person name="Sun H."/>
            <person name="Susca A."/>
            <person name="Todd R.B."/>
            <person name="Tsang A."/>
            <person name="Unkles S.E."/>
            <person name="van de Wiele N."/>
            <person name="van Rossen-Uffink D."/>
            <person name="Oliveira J.V."/>
            <person name="Vesth T.C."/>
            <person name="Visser J."/>
            <person name="Yu J.-H."/>
            <person name="Zhou M."/>
            <person name="Andersen M.R."/>
            <person name="Archer D.B."/>
            <person name="Baker S.E."/>
            <person name="Benoit I."/>
            <person name="Brakhage A.A."/>
            <person name="Braus G.H."/>
            <person name="Fischer R."/>
            <person name="Frisvad J.C."/>
            <person name="Goldman G.H."/>
            <person name="Houbraken J."/>
            <person name="Oakley B."/>
            <person name="Pocsi I."/>
            <person name="Scazzocchio C."/>
            <person name="Seiboth B."/>
            <person name="vanKuyk P.A."/>
            <person name="Wortman J."/>
            <person name="Dyer P.S."/>
            <person name="Grigoriev I.V."/>
        </authorList>
    </citation>
    <scope>NUCLEOTIDE SEQUENCE [LARGE SCALE GENOMIC DNA]</scope>
    <source>
        <strain evidence="2">CBS 516.65</strain>
    </source>
</reference>
<sequence>MPRAPLQSTSSNRTGRKELEPFQRGIIVGRFLAGQKKADIQRAMHLPYTTIQTTIATYQSSTTGTSSSRIGRPEILSDADKPQLTEEIAKLRYEWAYVRKDWTYEQWSKIIW</sequence>
<evidence type="ECO:0000313" key="2">
    <source>
        <dbReference type="Proteomes" id="UP000184300"/>
    </source>
</evidence>
<proteinExistence type="predicted"/>
<dbReference type="STRING" id="1160497.A0A1L9VBN2"/>
<name>A0A1L9VBN2_ASPGL</name>
<dbReference type="EMBL" id="KV878906">
    <property type="protein sequence ID" value="OJJ81336.1"/>
    <property type="molecule type" value="Genomic_DNA"/>
</dbReference>
<dbReference type="OrthoDB" id="5151590at2759"/>